<evidence type="ECO:0000256" key="1">
    <source>
        <dbReference type="ARBA" id="ARBA00000085"/>
    </source>
</evidence>
<dbReference type="InterPro" id="IPR001610">
    <property type="entry name" value="PAC"/>
</dbReference>
<evidence type="ECO:0000259" key="10">
    <source>
        <dbReference type="PROSITE" id="PS50109"/>
    </source>
</evidence>
<keyword evidence="6" id="KW-0418">Kinase</keyword>
<dbReference type="KEGG" id="fla:SY85_12930"/>
<dbReference type="InterPro" id="IPR013767">
    <property type="entry name" value="PAS_fold"/>
</dbReference>
<keyword evidence="3" id="KW-0597">Phosphoprotein</keyword>
<dbReference type="SMART" id="SM00387">
    <property type="entry name" value="HATPase_c"/>
    <property type="match status" value="1"/>
</dbReference>
<dbReference type="InterPro" id="IPR050482">
    <property type="entry name" value="Sensor_HK_TwoCompSys"/>
</dbReference>
<protein>
    <recommendedName>
        <fullName evidence="2">histidine kinase</fullName>
        <ecNumber evidence="2">2.7.13.3</ecNumber>
    </recommendedName>
</protein>
<dbReference type="NCBIfam" id="TIGR00229">
    <property type="entry name" value="sensory_box"/>
    <property type="match status" value="2"/>
</dbReference>
<dbReference type="InterPro" id="IPR000700">
    <property type="entry name" value="PAS-assoc_C"/>
</dbReference>
<dbReference type="PROSITE" id="PS50113">
    <property type="entry name" value="PAC"/>
    <property type="match status" value="1"/>
</dbReference>
<dbReference type="PANTHER" id="PTHR24421:SF10">
    <property type="entry name" value="NITRATE_NITRITE SENSOR PROTEIN NARQ"/>
    <property type="match status" value="1"/>
</dbReference>
<dbReference type="InterPro" id="IPR003594">
    <property type="entry name" value="HATPase_dom"/>
</dbReference>
<feature type="domain" description="PAS" evidence="11">
    <location>
        <begin position="6"/>
        <end position="76"/>
    </location>
</feature>
<dbReference type="GO" id="GO:0016020">
    <property type="term" value="C:membrane"/>
    <property type="evidence" value="ECO:0007669"/>
    <property type="project" value="InterPro"/>
</dbReference>
<evidence type="ECO:0000256" key="9">
    <source>
        <dbReference type="SAM" id="Coils"/>
    </source>
</evidence>
<evidence type="ECO:0000256" key="7">
    <source>
        <dbReference type="ARBA" id="ARBA00022840"/>
    </source>
</evidence>
<dbReference type="CDD" id="cd16917">
    <property type="entry name" value="HATPase_UhpB-NarQ-NarX-like"/>
    <property type="match status" value="1"/>
</dbReference>
<dbReference type="PROSITE" id="PS50112">
    <property type="entry name" value="PAS"/>
    <property type="match status" value="2"/>
</dbReference>
<dbReference type="SUPFAM" id="SSF55874">
    <property type="entry name" value="ATPase domain of HSP90 chaperone/DNA topoisomerase II/histidine kinase"/>
    <property type="match status" value="1"/>
</dbReference>
<dbReference type="Gene3D" id="3.30.565.10">
    <property type="entry name" value="Histidine kinase-like ATPase, C-terminal domain"/>
    <property type="match status" value="1"/>
</dbReference>
<evidence type="ECO:0000313" key="13">
    <source>
        <dbReference type="EMBL" id="ANE51280.1"/>
    </source>
</evidence>
<evidence type="ECO:0000256" key="2">
    <source>
        <dbReference type="ARBA" id="ARBA00012438"/>
    </source>
</evidence>
<dbReference type="GO" id="GO:0005524">
    <property type="term" value="F:ATP binding"/>
    <property type="evidence" value="ECO:0007669"/>
    <property type="project" value="UniProtKB-KW"/>
</dbReference>
<dbReference type="PROSITE" id="PS50109">
    <property type="entry name" value="HIS_KIN"/>
    <property type="match status" value="1"/>
</dbReference>
<dbReference type="EC" id="2.7.13.3" evidence="2"/>
<dbReference type="SMART" id="SM00086">
    <property type="entry name" value="PAC"/>
    <property type="match status" value="1"/>
</dbReference>
<keyword evidence="8" id="KW-0902">Two-component regulatory system</keyword>
<name>A0A172TW77_9BACT</name>
<comment type="catalytic activity">
    <reaction evidence="1">
        <text>ATP + protein L-histidine = ADP + protein N-phospho-L-histidine.</text>
        <dbReference type="EC" id="2.7.13.3"/>
    </reaction>
</comment>
<keyword evidence="5" id="KW-0547">Nucleotide-binding</keyword>
<proteinExistence type="predicted"/>
<evidence type="ECO:0000256" key="8">
    <source>
        <dbReference type="ARBA" id="ARBA00023012"/>
    </source>
</evidence>
<dbReference type="Gene3D" id="3.30.450.20">
    <property type="entry name" value="PAS domain"/>
    <property type="match status" value="2"/>
</dbReference>
<dbReference type="OrthoDB" id="5401121at2"/>
<evidence type="ECO:0000256" key="3">
    <source>
        <dbReference type="ARBA" id="ARBA00022553"/>
    </source>
</evidence>
<dbReference type="EMBL" id="CP011390">
    <property type="protein sequence ID" value="ANE51280.1"/>
    <property type="molecule type" value="Genomic_DNA"/>
</dbReference>
<dbReference type="RefSeq" id="WP_066405135.1">
    <property type="nucleotide sequence ID" value="NZ_CP011390.1"/>
</dbReference>
<dbReference type="Proteomes" id="UP000077177">
    <property type="component" value="Chromosome"/>
</dbReference>
<feature type="domain" description="PAS" evidence="11">
    <location>
        <begin position="124"/>
        <end position="169"/>
    </location>
</feature>
<dbReference type="InterPro" id="IPR011712">
    <property type="entry name" value="Sig_transdc_His_kin_sub3_dim/P"/>
</dbReference>
<dbReference type="Pfam" id="PF13426">
    <property type="entry name" value="PAS_9"/>
    <property type="match status" value="1"/>
</dbReference>
<dbReference type="Pfam" id="PF07730">
    <property type="entry name" value="HisKA_3"/>
    <property type="match status" value="1"/>
</dbReference>
<dbReference type="Pfam" id="PF02518">
    <property type="entry name" value="HATPase_c"/>
    <property type="match status" value="1"/>
</dbReference>
<reference evidence="14" key="1">
    <citation type="submission" date="2015-01" db="EMBL/GenBank/DDBJ databases">
        <title>Flavisolibacter sp./LCS9/ whole genome sequencing.</title>
        <authorList>
            <person name="Kim M.K."/>
            <person name="Srinivasan S."/>
            <person name="Lee J.-J."/>
        </authorList>
    </citation>
    <scope>NUCLEOTIDE SEQUENCE [LARGE SCALE GENOMIC DNA]</scope>
    <source>
        <strain evidence="14">LCS9</strain>
    </source>
</reference>
<reference evidence="13 14" key="2">
    <citation type="journal article" date="2016" name="Int. J. Syst. Evol. Microbiol.">
        <title>Flavisolibacter tropicus sp. nov., isolated from tropical soil.</title>
        <authorList>
            <person name="Lee J.J."/>
            <person name="Kang M.S."/>
            <person name="Kim G.S."/>
            <person name="Lee C.S."/>
            <person name="Lim S."/>
            <person name="Lee J."/>
            <person name="Roh S.H."/>
            <person name="Kang H."/>
            <person name="Ha J.M."/>
            <person name="Bae S."/>
            <person name="Jung H.Y."/>
            <person name="Kim M.K."/>
        </authorList>
    </citation>
    <scope>NUCLEOTIDE SEQUENCE [LARGE SCALE GENOMIC DNA]</scope>
    <source>
        <strain evidence="13 14">LCS9</strain>
    </source>
</reference>
<dbReference type="InterPro" id="IPR035965">
    <property type="entry name" value="PAS-like_dom_sf"/>
</dbReference>
<evidence type="ECO:0000256" key="4">
    <source>
        <dbReference type="ARBA" id="ARBA00022679"/>
    </source>
</evidence>
<evidence type="ECO:0000256" key="6">
    <source>
        <dbReference type="ARBA" id="ARBA00022777"/>
    </source>
</evidence>
<dbReference type="CDD" id="cd00130">
    <property type="entry name" value="PAS"/>
    <property type="match status" value="2"/>
</dbReference>
<feature type="coiled-coil region" evidence="9">
    <location>
        <begin position="238"/>
        <end position="272"/>
    </location>
</feature>
<dbReference type="InterPro" id="IPR036890">
    <property type="entry name" value="HATPase_C_sf"/>
</dbReference>
<dbReference type="Gene3D" id="1.20.5.1930">
    <property type="match status" value="1"/>
</dbReference>
<feature type="domain" description="PAC" evidence="12">
    <location>
        <begin position="198"/>
        <end position="250"/>
    </location>
</feature>
<evidence type="ECO:0000259" key="11">
    <source>
        <dbReference type="PROSITE" id="PS50112"/>
    </source>
</evidence>
<keyword evidence="7" id="KW-0067">ATP-binding</keyword>
<feature type="domain" description="Histidine kinase" evidence="10">
    <location>
        <begin position="273"/>
        <end position="464"/>
    </location>
</feature>
<keyword evidence="9" id="KW-0175">Coiled coil</keyword>
<dbReference type="GO" id="GO:0000155">
    <property type="term" value="F:phosphorelay sensor kinase activity"/>
    <property type="evidence" value="ECO:0007669"/>
    <property type="project" value="InterPro"/>
</dbReference>
<sequence length="469" mass="53463">MAGPSTFNQFDKLLDSIAEVVCVIDKDFRFVYVNQACEEMWGYQPEELIGRPIFQLIVNIDRAATQQAIEQFWKDGESYEFENEYCHKDGSVIAMSWIGKKDSHNKLIYARGKNVIQKRMQEKEVEMLSLIARETVNGIVIMDAQRRISWINKAFADMTGFAIEEIKGKRPAEFLCGLGTDIEHIQEIIRKVQRGEAATIEMLGYTKERLPIWAAIQLQPLFDKTGGIDKIVAIINNITERKRLQEQLDAELKQQQQRITAAVIRAQETERSQLGRELHDNVNQVLTTVKLFNEIIAESVTDHKELLKRSSNFLQMCIDEIRRISKRLAIPPLSEVGLVELTRELVDSINLASKFEVTYSLKGMHAIPISQELQLAIYRIMQEQLNNIIKHAEASMVMIALAYEDDQLFLTIKDNGRGFDPSIKRDGIGLTNIRSRAESLNGSFHLQTASGRGCYLQVAFPLDKVEVLS</sequence>
<dbReference type="SMART" id="SM00091">
    <property type="entry name" value="PAS"/>
    <property type="match status" value="2"/>
</dbReference>
<dbReference type="InterPro" id="IPR000014">
    <property type="entry name" value="PAS"/>
</dbReference>
<keyword evidence="4" id="KW-0808">Transferase</keyword>
<dbReference type="PANTHER" id="PTHR24421">
    <property type="entry name" value="NITRATE/NITRITE SENSOR PROTEIN NARX-RELATED"/>
    <property type="match status" value="1"/>
</dbReference>
<gene>
    <name evidence="13" type="ORF">SY85_12930</name>
</gene>
<accession>A0A172TW77</accession>
<dbReference type="InterPro" id="IPR005467">
    <property type="entry name" value="His_kinase_dom"/>
</dbReference>
<evidence type="ECO:0000256" key="5">
    <source>
        <dbReference type="ARBA" id="ARBA00022741"/>
    </source>
</evidence>
<dbReference type="Pfam" id="PF00989">
    <property type="entry name" value="PAS"/>
    <property type="match status" value="1"/>
</dbReference>
<dbReference type="SUPFAM" id="SSF55785">
    <property type="entry name" value="PYP-like sensor domain (PAS domain)"/>
    <property type="match status" value="2"/>
</dbReference>
<evidence type="ECO:0000259" key="12">
    <source>
        <dbReference type="PROSITE" id="PS50113"/>
    </source>
</evidence>
<dbReference type="STRING" id="1492898.SY85_12930"/>
<organism evidence="13 14">
    <name type="scientific">Flavisolibacter tropicus</name>
    <dbReference type="NCBI Taxonomy" id="1492898"/>
    <lineage>
        <taxon>Bacteria</taxon>
        <taxon>Pseudomonadati</taxon>
        <taxon>Bacteroidota</taxon>
        <taxon>Chitinophagia</taxon>
        <taxon>Chitinophagales</taxon>
        <taxon>Chitinophagaceae</taxon>
        <taxon>Flavisolibacter</taxon>
    </lineage>
</organism>
<dbReference type="GO" id="GO:0046983">
    <property type="term" value="F:protein dimerization activity"/>
    <property type="evidence" value="ECO:0007669"/>
    <property type="project" value="InterPro"/>
</dbReference>
<evidence type="ECO:0000313" key="14">
    <source>
        <dbReference type="Proteomes" id="UP000077177"/>
    </source>
</evidence>
<keyword evidence="14" id="KW-1185">Reference proteome</keyword>
<dbReference type="AlphaFoldDB" id="A0A172TW77"/>